<feature type="region of interest" description="Disordered" evidence="1">
    <location>
        <begin position="284"/>
        <end position="309"/>
    </location>
</feature>
<organism evidence="2 3">
    <name type="scientific">Mycena rosella</name>
    <name type="common">Pink bonnet</name>
    <name type="synonym">Agaricus rosellus</name>
    <dbReference type="NCBI Taxonomy" id="1033263"/>
    <lineage>
        <taxon>Eukaryota</taxon>
        <taxon>Fungi</taxon>
        <taxon>Dikarya</taxon>
        <taxon>Basidiomycota</taxon>
        <taxon>Agaricomycotina</taxon>
        <taxon>Agaricomycetes</taxon>
        <taxon>Agaricomycetidae</taxon>
        <taxon>Agaricales</taxon>
        <taxon>Marasmiineae</taxon>
        <taxon>Mycenaceae</taxon>
        <taxon>Mycena</taxon>
    </lineage>
</organism>
<protein>
    <submittedName>
        <fullName evidence="2">Uncharacterized protein</fullName>
    </submittedName>
</protein>
<dbReference type="EMBL" id="JARKIE010000088">
    <property type="protein sequence ID" value="KAJ7687448.1"/>
    <property type="molecule type" value="Genomic_DNA"/>
</dbReference>
<sequence>MSNAQSCQCPGSSCGRPGTACCCPINEICEGYKFEGLNSGAVRARLGVSRGVWCGLSRWTVRCPAVWVLSPIAGDGICVVSGSFYIFIRDLCKESLHLGKVHTFDQEHLRTAAEGRNGCVCSVNCVWCNACTTWQIAIKPPRISKVEQDVKRAKCLEMAALSPTTPSLFCDPICLSLTVPSFDDSKSSLSMSPDSMEVEDEELEDTEDRTVPTCPLLTPCWAPPRYSSPCPFSAITYREEGGSGTQATICQETPRPMEPEHRYRYKDPINLQAVLSSSFVCGSCPQEPWGPSSPLPDQGLHPSQLAFSP</sequence>
<comment type="caution">
    <text evidence="2">The sequence shown here is derived from an EMBL/GenBank/DDBJ whole genome shotgun (WGS) entry which is preliminary data.</text>
</comment>
<proteinExistence type="predicted"/>
<keyword evidence="3" id="KW-1185">Reference proteome</keyword>
<evidence type="ECO:0000313" key="2">
    <source>
        <dbReference type="EMBL" id="KAJ7687448.1"/>
    </source>
</evidence>
<accession>A0AAD7DBB6</accession>
<evidence type="ECO:0000256" key="1">
    <source>
        <dbReference type="SAM" id="MobiDB-lite"/>
    </source>
</evidence>
<name>A0AAD7DBB6_MYCRO</name>
<dbReference type="AlphaFoldDB" id="A0AAD7DBB6"/>
<dbReference type="Proteomes" id="UP001221757">
    <property type="component" value="Unassembled WGS sequence"/>
</dbReference>
<evidence type="ECO:0000313" key="3">
    <source>
        <dbReference type="Proteomes" id="UP001221757"/>
    </source>
</evidence>
<reference evidence="2" key="1">
    <citation type="submission" date="2023-03" db="EMBL/GenBank/DDBJ databases">
        <title>Massive genome expansion in bonnet fungi (Mycena s.s.) driven by repeated elements and novel gene families across ecological guilds.</title>
        <authorList>
            <consortium name="Lawrence Berkeley National Laboratory"/>
            <person name="Harder C.B."/>
            <person name="Miyauchi S."/>
            <person name="Viragh M."/>
            <person name="Kuo A."/>
            <person name="Thoen E."/>
            <person name="Andreopoulos B."/>
            <person name="Lu D."/>
            <person name="Skrede I."/>
            <person name="Drula E."/>
            <person name="Henrissat B."/>
            <person name="Morin E."/>
            <person name="Kohler A."/>
            <person name="Barry K."/>
            <person name="LaButti K."/>
            <person name="Morin E."/>
            <person name="Salamov A."/>
            <person name="Lipzen A."/>
            <person name="Mereny Z."/>
            <person name="Hegedus B."/>
            <person name="Baldrian P."/>
            <person name="Stursova M."/>
            <person name="Weitz H."/>
            <person name="Taylor A."/>
            <person name="Grigoriev I.V."/>
            <person name="Nagy L.G."/>
            <person name="Martin F."/>
            <person name="Kauserud H."/>
        </authorList>
    </citation>
    <scope>NUCLEOTIDE SEQUENCE</scope>
    <source>
        <strain evidence="2">CBHHK067</strain>
    </source>
</reference>
<gene>
    <name evidence="2" type="ORF">B0H17DRAFT_1136340</name>
</gene>